<keyword evidence="2" id="KW-0812">Transmembrane</keyword>
<dbReference type="InterPro" id="IPR017868">
    <property type="entry name" value="Filamin/ABP280_repeat-like"/>
</dbReference>
<dbReference type="Gene3D" id="2.60.40.10">
    <property type="entry name" value="Immunoglobulins"/>
    <property type="match status" value="1"/>
</dbReference>
<name>A0A1Y1IJD6_KLENI</name>
<feature type="transmembrane region" description="Helical" evidence="2">
    <location>
        <begin position="39"/>
        <end position="57"/>
    </location>
</feature>
<protein>
    <submittedName>
        <fullName evidence="3">Uncharacterized protein</fullName>
    </submittedName>
</protein>
<evidence type="ECO:0000313" key="3">
    <source>
        <dbReference type="EMBL" id="GAQ89559.1"/>
    </source>
</evidence>
<evidence type="ECO:0000256" key="2">
    <source>
        <dbReference type="SAM" id="Phobius"/>
    </source>
</evidence>
<gene>
    <name evidence="3" type="ORF">KFL_005360020</name>
</gene>
<dbReference type="SUPFAM" id="SSF81296">
    <property type="entry name" value="E set domains"/>
    <property type="match status" value="1"/>
</dbReference>
<keyword evidence="2" id="KW-0472">Membrane</keyword>
<dbReference type="AlphaFoldDB" id="A0A1Y1IJD6"/>
<accession>A0A1Y1IJD6</accession>
<keyword evidence="4" id="KW-1185">Reference proteome</keyword>
<evidence type="ECO:0000256" key="1">
    <source>
        <dbReference type="PROSITE-ProRule" id="PRU00087"/>
    </source>
</evidence>
<sequence length="617" mass="69351">MKTSSVVDSFPIQICHSPQYVAVAVMGDQLTGKKRSPPIVGATLVLTAFLVYLLMGGRPPGTFDQVSHKMHALLQSATALSETRSEFAPEWATICQDDFCLEGPNLKQACVMQPSHFFLHMPGASRFKCYGRAAGPAGIFQLDMTVVDQGTVRVDFTPQQEGVYKLWISSDLVLPWIPSERPVSSIFTPWLHQQTLPMPQTLDLTVLPNPKTPVRGCKPCRGPGVGTLPGQWVNRTELTRVCGANVLGAMEEWVDDDFVWAARECTFPFYSRAEFLEHFAGASILLAGDSTFRGHFTDLQNWLWYGNGPETLQGPYETYGEGSGTYASSWDDHVSSFNTPLWGFRHDMLNITPNPMEVGKVRIEYFPVTDDLYGFESLVRRAWENKVNLAKFHYHATVLNYGLWGMHLGIQFSCQIPAFFRNIFRSLICRPKELRNSVLHPFDFTIPPEQVLGSNKCSWRDFDPPGNSGTGVHLPRDTCLERFPGRLVYRSGSARFEWSHVCVGNHTIPRNLCQLDKGIETMVGDAFKGSAWDAEVLMLDMFDISTTRPDRSLDGYHFFPRKCLPGQSTEKSCNESTWNPVVTQCCFKPNFPQIVSSTTTNMLIGLLWDDPLLKKRS</sequence>
<proteinExistence type="predicted"/>
<evidence type="ECO:0000313" key="4">
    <source>
        <dbReference type="Proteomes" id="UP000054558"/>
    </source>
</evidence>
<dbReference type="InterPro" id="IPR014756">
    <property type="entry name" value="Ig_E-set"/>
</dbReference>
<dbReference type="InterPro" id="IPR013783">
    <property type="entry name" value="Ig-like_fold"/>
</dbReference>
<dbReference type="PROSITE" id="PS50194">
    <property type="entry name" value="FILAMIN_REPEAT"/>
    <property type="match status" value="1"/>
</dbReference>
<dbReference type="Proteomes" id="UP000054558">
    <property type="component" value="Unassembled WGS sequence"/>
</dbReference>
<feature type="repeat" description="Filamin" evidence="1">
    <location>
        <begin position="103"/>
        <end position="183"/>
    </location>
</feature>
<keyword evidence="2" id="KW-1133">Transmembrane helix</keyword>
<reference evidence="3 4" key="1">
    <citation type="journal article" date="2014" name="Nat. Commun.">
        <title>Klebsormidium flaccidum genome reveals primary factors for plant terrestrial adaptation.</title>
        <authorList>
            <person name="Hori K."/>
            <person name="Maruyama F."/>
            <person name="Fujisawa T."/>
            <person name="Togashi T."/>
            <person name="Yamamoto N."/>
            <person name="Seo M."/>
            <person name="Sato S."/>
            <person name="Yamada T."/>
            <person name="Mori H."/>
            <person name="Tajima N."/>
            <person name="Moriyama T."/>
            <person name="Ikeuchi M."/>
            <person name="Watanabe M."/>
            <person name="Wada H."/>
            <person name="Kobayashi K."/>
            <person name="Saito M."/>
            <person name="Masuda T."/>
            <person name="Sasaki-Sekimoto Y."/>
            <person name="Mashiguchi K."/>
            <person name="Awai K."/>
            <person name="Shimojima M."/>
            <person name="Masuda S."/>
            <person name="Iwai M."/>
            <person name="Nobusawa T."/>
            <person name="Narise T."/>
            <person name="Kondo S."/>
            <person name="Saito H."/>
            <person name="Sato R."/>
            <person name="Murakawa M."/>
            <person name="Ihara Y."/>
            <person name="Oshima-Yamada Y."/>
            <person name="Ohtaka K."/>
            <person name="Satoh M."/>
            <person name="Sonobe K."/>
            <person name="Ishii M."/>
            <person name="Ohtani R."/>
            <person name="Kanamori-Sato M."/>
            <person name="Honoki R."/>
            <person name="Miyazaki D."/>
            <person name="Mochizuki H."/>
            <person name="Umetsu J."/>
            <person name="Higashi K."/>
            <person name="Shibata D."/>
            <person name="Kamiya Y."/>
            <person name="Sato N."/>
            <person name="Nakamura Y."/>
            <person name="Tabata S."/>
            <person name="Ida S."/>
            <person name="Kurokawa K."/>
            <person name="Ohta H."/>
        </authorList>
    </citation>
    <scope>NUCLEOTIDE SEQUENCE [LARGE SCALE GENOMIC DNA]</scope>
    <source>
        <strain evidence="3 4">NIES-2285</strain>
    </source>
</reference>
<organism evidence="3 4">
    <name type="scientific">Klebsormidium nitens</name>
    <name type="common">Green alga</name>
    <name type="synonym">Ulothrix nitens</name>
    <dbReference type="NCBI Taxonomy" id="105231"/>
    <lineage>
        <taxon>Eukaryota</taxon>
        <taxon>Viridiplantae</taxon>
        <taxon>Streptophyta</taxon>
        <taxon>Klebsormidiophyceae</taxon>
        <taxon>Klebsormidiales</taxon>
        <taxon>Klebsormidiaceae</taxon>
        <taxon>Klebsormidium</taxon>
    </lineage>
</organism>
<dbReference type="EMBL" id="DF237485">
    <property type="protein sequence ID" value="GAQ89559.1"/>
    <property type="molecule type" value="Genomic_DNA"/>
</dbReference>